<proteinExistence type="predicted"/>
<dbReference type="NCBIfam" id="TIGR04038">
    <property type="entry name" value="tatD_link_rSAM"/>
    <property type="match status" value="1"/>
</dbReference>
<dbReference type="Proteomes" id="UP000000272">
    <property type="component" value="Chromosome"/>
</dbReference>
<evidence type="ECO:0000313" key="7">
    <source>
        <dbReference type="Proteomes" id="UP000000272"/>
    </source>
</evidence>
<dbReference type="SUPFAM" id="SSF102114">
    <property type="entry name" value="Radical SAM enzymes"/>
    <property type="match status" value="1"/>
</dbReference>
<protein>
    <submittedName>
        <fullName evidence="6">Radical SAM domain protein</fullName>
    </submittedName>
</protein>
<dbReference type="SFLD" id="SFLDG01111">
    <property type="entry name" value="Uncharacterised_Radical_SAM_Su"/>
    <property type="match status" value="1"/>
</dbReference>
<dbReference type="PROSITE" id="PS51918">
    <property type="entry name" value="RADICAL_SAM"/>
    <property type="match status" value="1"/>
</dbReference>
<keyword evidence="4" id="KW-0411">Iron-sulfur</keyword>
<accession>D9RZC9</accession>
<keyword evidence="3" id="KW-0408">Iron</keyword>
<dbReference type="Pfam" id="PF04055">
    <property type="entry name" value="Radical_SAM"/>
    <property type="match status" value="1"/>
</dbReference>
<dbReference type="GO" id="GO:0003824">
    <property type="term" value="F:catalytic activity"/>
    <property type="evidence" value="ECO:0007669"/>
    <property type="project" value="InterPro"/>
</dbReference>
<keyword evidence="1" id="KW-0949">S-adenosyl-L-methionine</keyword>
<dbReference type="RefSeq" id="WP_013274879.1">
    <property type="nucleotide sequence ID" value="NC_014377.1"/>
</dbReference>
<name>D9RZC9_THEOJ</name>
<organism evidence="6 7">
    <name type="scientific">Thermosediminibacter oceani (strain ATCC BAA-1034 / DSM 16646 / JW/IW-1228P)</name>
    <dbReference type="NCBI Taxonomy" id="555079"/>
    <lineage>
        <taxon>Bacteria</taxon>
        <taxon>Bacillati</taxon>
        <taxon>Bacillota</taxon>
        <taxon>Clostridia</taxon>
        <taxon>Thermosediminibacterales</taxon>
        <taxon>Thermosediminibacteraceae</taxon>
        <taxon>Thermosediminibacter</taxon>
    </lineage>
</organism>
<dbReference type="GO" id="GO:0046872">
    <property type="term" value="F:metal ion binding"/>
    <property type="evidence" value="ECO:0007669"/>
    <property type="project" value="UniProtKB-KW"/>
</dbReference>
<gene>
    <name evidence="6" type="ordered locus">Toce_0030</name>
</gene>
<keyword evidence="2" id="KW-0479">Metal-binding</keyword>
<dbReference type="OrthoDB" id="6258756at2"/>
<evidence type="ECO:0000256" key="2">
    <source>
        <dbReference type="ARBA" id="ARBA00022723"/>
    </source>
</evidence>
<dbReference type="InterPro" id="IPR023821">
    <property type="entry name" value="rSAM_TatD-assoc"/>
</dbReference>
<evidence type="ECO:0000313" key="6">
    <source>
        <dbReference type="EMBL" id="ADL06827.1"/>
    </source>
</evidence>
<dbReference type="SFLD" id="SFLDS00029">
    <property type="entry name" value="Radical_SAM"/>
    <property type="match status" value="1"/>
</dbReference>
<dbReference type="GO" id="GO:0051536">
    <property type="term" value="F:iron-sulfur cluster binding"/>
    <property type="evidence" value="ECO:0007669"/>
    <property type="project" value="UniProtKB-KW"/>
</dbReference>
<dbReference type="KEGG" id="toc:Toce_0030"/>
<dbReference type="eggNOG" id="COG0535">
    <property type="taxonomic scope" value="Bacteria"/>
</dbReference>
<keyword evidence="7" id="KW-1185">Reference proteome</keyword>
<evidence type="ECO:0000259" key="5">
    <source>
        <dbReference type="PROSITE" id="PS51918"/>
    </source>
</evidence>
<dbReference type="InterPro" id="IPR007197">
    <property type="entry name" value="rSAM"/>
</dbReference>
<reference evidence="6 7" key="1">
    <citation type="journal article" date="2010" name="Stand. Genomic Sci.">
        <title>Complete genome sequence of Thermosediminibacter oceani type strain (JW/IW-1228P).</title>
        <authorList>
            <person name="Pitluck S."/>
            <person name="Yasawong M."/>
            <person name="Munk C."/>
            <person name="Nolan M."/>
            <person name="Lapidus A."/>
            <person name="Lucas S."/>
            <person name="Glavina Del Rio T."/>
            <person name="Tice H."/>
            <person name="Cheng J.F."/>
            <person name="Bruce D."/>
            <person name="Detter C."/>
            <person name="Tapia R."/>
            <person name="Han C."/>
            <person name="Goodwin L."/>
            <person name="Liolios K."/>
            <person name="Ivanova N."/>
            <person name="Mavromatis K."/>
            <person name="Mikhailova N."/>
            <person name="Pati A."/>
            <person name="Chen A."/>
            <person name="Palaniappan K."/>
            <person name="Land M."/>
            <person name="Hauser L."/>
            <person name="Chang Y.J."/>
            <person name="Jeffries C.D."/>
            <person name="Rohde M."/>
            <person name="Spring S."/>
            <person name="Sikorski J."/>
            <person name="Goker M."/>
            <person name="Woyke T."/>
            <person name="Bristow J."/>
            <person name="Eisen J.A."/>
            <person name="Markowitz V."/>
            <person name="Hugenholtz P."/>
            <person name="Kyrpides N.C."/>
            <person name="Klenk H.P."/>
        </authorList>
    </citation>
    <scope>NUCLEOTIDE SEQUENCE [LARGE SCALE GENOMIC DNA]</scope>
    <source>
        <strain evidence="7">ATCC BAA-1034 / DSM 16646 / JW/IW-1228P</strain>
    </source>
</reference>
<dbReference type="EMBL" id="CP002131">
    <property type="protein sequence ID" value="ADL06827.1"/>
    <property type="molecule type" value="Genomic_DNA"/>
</dbReference>
<feature type="domain" description="Radical SAM core" evidence="5">
    <location>
        <begin position="6"/>
        <end position="203"/>
    </location>
</feature>
<dbReference type="HOGENOM" id="CLU_1364481_0_0_9"/>
<dbReference type="InterPro" id="IPR058240">
    <property type="entry name" value="rSAM_sf"/>
</dbReference>
<dbReference type="STRING" id="555079.Toce_0030"/>
<sequence length="203" mass="23055">MDMIAYPIGDSLYLNITNRCPNRCSFCIRQLGDGIEGYNLWLDKEPTTKEIIEAIGDPSGYREVVFCGYGEPLMRLQVVLDVARYLKKNYPNLPIRINTNGLANLIYGEDITPQFKGLIDTVSISLNAENAQKYHELCRSDYGEDAFFSVLEFARRCKNYVPKVVLTVVDVPGIDIEKCKRIAEELGVGFRVRHYEGKDGEEN</sequence>
<dbReference type="AlphaFoldDB" id="D9RZC9"/>
<evidence type="ECO:0000256" key="3">
    <source>
        <dbReference type="ARBA" id="ARBA00023004"/>
    </source>
</evidence>
<dbReference type="InterPro" id="IPR013785">
    <property type="entry name" value="Aldolase_TIM"/>
</dbReference>
<evidence type="ECO:0000256" key="4">
    <source>
        <dbReference type="ARBA" id="ARBA00023014"/>
    </source>
</evidence>
<dbReference type="InterPro" id="IPR050377">
    <property type="entry name" value="Radical_SAM_PqqE_MftC-like"/>
</dbReference>
<dbReference type="Gene3D" id="3.20.20.70">
    <property type="entry name" value="Aldolase class I"/>
    <property type="match status" value="1"/>
</dbReference>
<dbReference type="PANTHER" id="PTHR11228:SF7">
    <property type="entry name" value="PQQA PEPTIDE CYCLASE"/>
    <property type="match status" value="1"/>
</dbReference>
<evidence type="ECO:0000256" key="1">
    <source>
        <dbReference type="ARBA" id="ARBA00022691"/>
    </source>
</evidence>
<dbReference type="CDD" id="cd01335">
    <property type="entry name" value="Radical_SAM"/>
    <property type="match status" value="1"/>
</dbReference>
<dbReference type="PANTHER" id="PTHR11228">
    <property type="entry name" value="RADICAL SAM DOMAIN PROTEIN"/>
    <property type="match status" value="1"/>
</dbReference>